<keyword evidence="1" id="KW-1133">Transmembrane helix</keyword>
<name>A0ABR1CLQ2_NECAM</name>
<reference evidence="2 3" key="1">
    <citation type="submission" date="2023-08" db="EMBL/GenBank/DDBJ databases">
        <title>A Necator americanus chromosomal reference genome.</title>
        <authorList>
            <person name="Ilik V."/>
            <person name="Petrzelkova K.J."/>
            <person name="Pardy F."/>
            <person name="Fuh T."/>
            <person name="Niatou-Singa F.S."/>
            <person name="Gouil Q."/>
            <person name="Baker L."/>
            <person name="Ritchie M.E."/>
            <person name="Jex A.R."/>
            <person name="Gazzola D."/>
            <person name="Li H."/>
            <person name="Toshio Fujiwara R."/>
            <person name="Zhan B."/>
            <person name="Aroian R.V."/>
            <person name="Pafco B."/>
            <person name="Schwarz E.M."/>
        </authorList>
    </citation>
    <scope>NUCLEOTIDE SEQUENCE [LARGE SCALE GENOMIC DNA]</scope>
    <source>
        <strain evidence="2 3">Aroian</strain>
        <tissue evidence="2">Whole animal</tissue>
    </source>
</reference>
<keyword evidence="1" id="KW-0812">Transmembrane</keyword>
<keyword evidence="3" id="KW-1185">Reference proteome</keyword>
<proteinExistence type="predicted"/>
<evidence type="ECO:0000313" key="2">
    <source>
        <dbReference type="EMBL" id="KAK6738360.1"/>
    </source>
</evidence>
<gene>
    <name evidence="2" type="primary">Necator_chrII.g8256</name>
    <name evidence="2" type="ORF">RB195_020462</name>
</gene>
<sequence>MYAKFVPILVLVYVVAFILYFIYSITHVSYTRKEFSKRDISDGPLVLKEDVRVVVDRGVGPVKKYKSKLTNLTKKASENQSVAAKVNAQQLELELEFVKVSENLLDVF</sequence>
<protein>
    <submittedName>
        <fullName evidence="2">Uncharacterized protein</fullName>
    </submittedName>
</protein>
<evidence type="ECO:0000256" key="1">
    <source>
        <dbReference type="SAM" id="Phobius"/>
    </source>
</evidence>
<accession>A0ABR1CLQ2</accession>
<keyword evidence="1" id="KW-0472">Membrane</keyword>
<comment type="caution">
    <text evidence="2">The sequence shown here is derived from an EMBL/GenBank/DDBJ whole genome shotgun (WGS) entry which is preliminary data.</text>
</comment>
<evidence type="ECO:0000313" key="3">
    <source>
        <dbReference type="Proteomes" id="UP001303046"/>
    </source>
</evidence>
<organism evidence="2 3">
    <name type="scientific">Necator americanus</name>
    <name type="common">Human hookworm</name>
    <dbReference type="NCBI Taxonomy" id="51031"/>
    <lineage>
        <taxon>Eukaryota</taxon>
        <taxon>Metazoa</taxon>
        <taxon>Ecdysozoa</taxon>
        <taxon>Nematoda</taxon>
        <taxon>Chromadorea</taxon>
        <taxon>Rhabditida</taxon>
        <taxon>Rhabditina</taxon>
        <taxon>Rhabditomorpha</taxon>
        <taxon>Strongyloidea</taxon>
        <taxon>Ancylostomatidae</taxon>
        <taxon>Bunostominae</taxon>
        <taxon>Necator</taxon>
    </lineage>
</organism>
<dbReference type="Proteomes" id="UP001303046">
    <property type="component" value="Unassembled WGS sequence"/>
</dbReference>
<dbReference type="EMBL" id="JAVFWL010000002">
    <property type="protein sequence ID" value="KAK6738360.1"/>
    <property type="molecule type" value="Genomic_DNA"/>
</dbReference>
<feature type="transmembrane region" description="Helical" evidence="1">
    <location>
        <begin position="6"/>
        <end position="28"/>
    </location>
</feature>